<dbReference type="EMBL" id="UINC01064789">
    <property type="protein sequence ID" value="SVB93784.1"/>
    <property type="molecule type" value="Genomic_DNA"/>
</dbReference>
<reference evidence="1" key="1">
    <citation type="submission" date="2018-05" db="EMBL/GenBank/DDBJ databases">
        <authorList>
            <person name="Lanie J.A."/>
            <person name="Ng W.-L."/>
            <person name="Kazmierczak K.M."/>
            <person name="Andrzejewski T.M."/>
            <person name="Davidsen T.M."/>
            <person name="Wayne K.J."/>
            <person name="Tettelin H."/>
            <person name="Glass J.I."/>
            <person name="Rusch D."/>
            <person name="Podicherti R."/>
            <person name="Tsui H.-C.T."/>
            <person name="Winkler M.E."/>
        </authorList>
    </citation>
    <scope>NUCLEOTIDE SEQUENCE</scope>
</reference>
<dbReference type="Gene3D" id="3.40.50.1010">
    <property type="entry name" value="5'-nuclease"/>
    <property type="match status" value="1"/>
</dbReference>
<dbReference type="AlphaFoldDB" id="A0A382FMJ6"/>
<organism evidence="1">
    <name type="scientific">marine metagenome</name>
    <dbReference type="NCBI Taxonomy" id="408172"/>
    <lineage>
        <taxon>unclassified sequences</taxon>
        <taxon>metagenomes</taxon>
        <taxon>ecological metagenomes</taxon>
    </lineage>
</organism>
<accession>A0A382FMJ6</accession>
<proteinExistence type="predicted"/>
<dbReference type="EMBL" id="UINC01050840">
    <property type="protein sequence ID" value="SVB64288.1"/>
    <property type="molecule type" value="Genomic_DNA"/>
</dbReference>
<name>A0A382FMJ6_9ZZZZ</name>
<evidence type="ECO:0000313" key="2">
    <source>
        <dbReference type="EMBL" id="SVB93784.1"/>
    </source>
</evidence>
<feature type="non-terminal residue" evidence="1">
    <location>
        <position position="59"/>
    </location>
</feature>
<sequence length="59" mass="7226">MVASRVPDEERFSEDFIRHLVLNSIRSYRKKYHEKYGEMVICTDYLSSWRKDAFPYYKA</sequence>
<protein>
    <submittedName>
        <fullName evidence="1">Uncharacterized protein</fullName>
    </submittedName>
</protein>
<gene>
    <name evidence="1" type="ORF">METZ01_LOCUS217142</name>
    <name evidence="2" type="ORF">METZ01_LOCUS246638</name>
</gene>
<evidence type="ECO:0000313" key="1">
    <source>
        <dbReference type="EMBL" id="SVB64288.1"/>
    </source>
</evidence>